<reference evidence="2 3" key="1">
    <citation type="journal article" date="2016" name="Mol. Biol. Evol.">
        <title>Comparative Genomics of Early-Diverging Mushroom-Forming Fungi Provides Insights into the Origins of Lignocellulose Decay Capabilities.</title>
        <authorList>
            <person name="Nagy L.G."/>
            <person name="Riley R."/>
            <person name="Tritt A."/>
            <person name="Adam C."/>
            <person name="Daum C."/>
            <person name="Floudas D."/>
            <person name="Sun H."/>
            <person name="Yadav J.S."/>
            <person name="Pangilinan J."/>
            <person name="Larsson K.H."/>
            <person name="Matsuura K."/>
            <person name="Barry K."/>
            <person name="Labutti K."/>
            <person name="Kuo R."/>
            <person name="Ohm R.A."/>
            <person name="Bhattacharya S.S."/>
            <person name="Shirouzu T."/>
            <person name="Yoshinaga Y."/>
            <person name="Martin F.M."/>
            <person name="Grigoriev I.V."/>
            <person name="Hibbett D.S."/>
        </authorList>
    </citation>
    <scope>NUCLEOTIDE SEQUENCE [LARGE SCALE GENOMIC DNA]</scope>
    <source>
        <strain evidence="2 3">HHB12733</strain>
    </source>
</reference>
<sequence>MSELARLREESARLIAEREQLEALQGQFHVEVRAYQEGATRFQEEVQSWREVQQREQDALEKDRRDFQDVIARAQAGFEETVSHAVEARAQEMVVAIGRDEVLRQMGEVIRAEERDKADAALRAEYDARWQALQLANQQAAAGQDSASKPSRFSRKSLGKRALEELPRCVFIIRSVTRRGSGSLMHPRSNIMAVARRFNAGDADTPSRVPLPHGGHAPPSVKQTPVGSSRAASRSLTDLSLSKKKIPTSSSASSVEAPNPEAGSAGTHALGDQLARIAYCTTEGVESPSVSAAKKMARRMTTSSAIVRPPLPTHANSAPTTIPIWNPDSLPPPPVYDMDDEENLPSPFLKKLSTKSRTSTGPLSQAKRGMLAMAAANAAALEPKPPMTGKEQQAPSAAMAGSTTASNVVKGPRLSMARAIKVGEEARQKLARRAL</sequence>
<accession>A0A165JLL3</accession>
<feature type="compositionally biased region" description="Polar residues" evidence="1">
    <location>
        <begin position="247"/>
        <end position="256"/>
    </location>
</feature>
<organism evidence="2 3">
    <name type="scientific">Calocera cornea HHB12733</name>
    <dbReference type="NCBI Taxonomy" id="1353952"/>
    <lineage>
        <taxon>Eukaryota</taxon>
        <taxon>Fungi</taxon>
        <taxon>Dikarya</taxon>
        <taxon>Basidiomycota</taxon>
        <taxon>Agaricomycotina</taxon>
        <taxon>Dacrymycetes</taxon>
        <taxon>Dacrymycetales</taxon>
        <taxon>Dacrymycetaceae</taxon>
        <taxon>Calocera</taxon>
    </lineage>
</organism>
<keyword evidence="3" id="KW-1185">Reference proteome</keyword>
<dbReference type="InParanoid" id="A0A165JLL3"/>
<feature type="compositionally biased region" description="Polar residues" evidence="1">
    <location>
        <begin position="390"/>
        <end position="407"/>
    </location>
</feature>
<protein>
    <submittedName>
        <fullName evidence="2">Uncharacterized protein</fullName>
    </submittedName>
</protein>
<dbReference type="OrthoDB" id="10250725at2759"/>
<name>A0A165JLL3_9BASI</name>
<feature type="compositionally biased region" description="Polar residues" evidence="1">
    <location>
        <begin position="221"/>
        <end position="240"/>
    </location>
</feature>
<dbReference type="EMBL" id="KV423919">
    <property type="protein sequence ID" value="KZT62002.1"/>
    <property type="molecule type" value="Genomic_DNA"/>
</dbReference>
<gene>
    <name evidence="2" type="ORF">CALCODRAFT_305161</name>
</gene>
<dbReference type="Proteomes" id="UP000076842">
    <property type="component" value="Unassembled WGS sequence"/>
</dbReference>
<proteinExistence type="predicted"/>
<feature type="region of interest" description="Disordered" evidence="1">
    <location>
        <begin position="202"/>
        <end position="267"/>
    </location>
</feature>
<evidence type="ECO:0000313" key="2">
    <source>
        <dbReference type="EMBL" id="KZT62002.1"/>
    </source>
</evidence>
<dbReference type="AlphaFoldDB" id="A0A165JLL3"/>
<evidence type="ECO:0000256" key="1">
    <source>
        <dbReference type="SAM" id="MobiDB-lite"/>
    </source>
</evidence>
<evidence type="ECO:0000313" key="3">
    <source>
        <dbReference type="Proteomes" id="UP000076842"/>
    </source>
</evidence>
<feature type="region of interest" description="Disordered" evidence="1">
    <location>
        <begin position="382"/>
        <end position="410"/>
    </location>
</feature>